<feature type="region of interest" description="Disordered" evidence="1">
    <location>
        <begin position="361"/>
        <end position="382"/>
    </location>
</feature>
<dbReference type="Gene3D" id="2.40.420.20">
    <property type="match status" value="1"/>
</dbReference>
<keyword evidence="6" id="KW-1185">Reference proteome</keyword>
<sequence>MNKQLLRIIIILVLVIVLLVVLKQAGAFGKEEGVRVSSEKVIRRNITEVVPASGKIYPEKEVKISPDVSGEVVALGVTQEGDSVHKGQMLAKVYADILTNQRDQAAAQVSQQQALVSNVQEQLPGLQASMETAKRTLDRTKQLLDEKVVSLAEFETAQNNYRTAQANYQAAQQTVRGNSAGATSARYNLDVAAKNLSRSTVISPIDGVVSLLSIKKGERVVGNSMMAGTEMMRVADMSKIEAIVDVGENDIPKIRLGDSALITVDAYNNRKFKGIVTQIASSVTTSSGTSTTTVSTNDVTNYKVHIRLFPDSYKDLIDPKRPKSFPFRPGMSASADIQTNTHVNALSVPINAVAVREKNTDNAVLGNSDESGSDNKSETRTVASDDLDEVVFLRQPGDTVRKVKVRTDIQDINYIEVTNGVKEGDEVITGPYSVVSKSLKGGTRVKVVPKEKLFEEKKN</sequence>
<evidence type="ECO:0000313" key="6">
    <source>
        <dbReference type="Proteomes" id="UP000607559"/>
    </source>
</evidence>
<evidence type="ECO:0000259" key="2">
    <source>
        <dbReference type="Pfam" id="PF25876"/>
    </source>
</evidence>
<dbReference type="AlphaFoldDB" id="A0A8J2XSB7"/>
<dbReference type="PANTHER" id="PTHR30469:SF33">
    <property type="entry name" value="SLR1207 PROTEIN"/>
    <property type="match status" value="1"/>
</dbReference>
<reference evidence="5" key="1">
    <citation type="journal article" date="2014" name="Int. J. Syst. Evol. Microbiol.">
        <title>Complete genome sequence of Corynebacterium casei LMG S-19264T (=DSM 44701T), isolated from a smear-ripened cheese.</title>
        <authorList>
            <consortium name="US DOE Joint Genome Institute (JGI-PGF)"/>
            <person name="Walter F."/>
            <person name="Albersmeier A."/>
            <person name="Kalinowski J."/>
            <person name="Ruckert C."/>
        </authorList>
    </citation>
    <scope>NUCLEOTIDE SEQUENCE</scope>
    <source>
        <strain evidence="5">CGMCC 1.15448</strain>
    </source>
</reference>
<protein>
    <submittedName>
        <fullName evidence="5">RND transporter</fullName>
    </submittedName>
</protein>
<proteinExistence type="predicted"/>
<feature type="domain" description="AprE-like beta-barrel" evidence="4">
    <location>
        <begin position="244"/>
        <end position="339"/>
    </location>
</feature>
<dbReference type="Gene3D" id="2.40.30.170">
    <property type="match status" value="1"/>
</dbReference>
<evidence type="ECO:0000259" key="4">
    <source>
        <dbReference type="Pfam" id="PF26002"/>
    </source>
</evidence>
<dbReference type="RefSeq" id="WP_188933823.1">
    <property type="nucleotide sequence ID" value="NZ_BMJC01000003.1"/>
</dbReference>
<reference evidence="5" key="2">
    <citation type="submission" date="2020-09" db="EMBL/GenBank/DDBJ databases">
        <authorList>
            <person name="Sun Q."/>
            <person name="Zhou Y."/>
        </authorList>
    </citation>
    <scope>NUCLEOTIDE SEQUENCE</scope>
    <source>
        <strain evidence="5">CGMCC 1.15448</strain>
    </source>
</reference>
<feature type="domain" description="Multidrug resistance protein MdtA-like barrel-sandwich hybrid" evidence="3">
    <location>
        <begin position="61"/>
        <end position="221"/>
    </location>
</feature>
<dbReference type="Gene3D" id="1.10.287.470">
    <property type="entry name" value="Helix hairpin bin"/>
    <property type="match status" value="1"/>
</dbReference>
<dbReference type="EMBL" id="BMJC01000003">
    <property type="protein sequence ID" value="GGB07887.1"/>
    <property type="molecule type" value="Genomic_DNA"/>
</dbReference>
<evidence type="ECO:0000259" key="3">
    <source>
        <dbReference type="Pfam" id="PF25917"/>
    </source>
</evidence>
<dbReference type="GO" id="GO:0015562">
    <property type="term" value="F:efflux transmembrane transporter activity"/>
    <property type="evidence" value="ECO:0007669"/>
    <property type="project" value="TreeGrafter"/>
</dbReference>
<dbReference type="Proteomes" id="UP000607559">
    <property type="component" value="Unassembled WGS sequence"/>
</dbReference>
<dbReference type="InterPro" id="IPR058982">
    <property type="entry name" value="Beta-barrel_AprE"/>
</dbReference>
<accession>A0A8J2XSB7</accession>
<dbReference type="Gene3D" id="2.40.50.100">
    <property type="match status" value="1"/>
</dbReference>
<evidence type="ECO:0000256" key="1">
    <source>
        <dbReference type="SAM" id="MobiDB-lite"/>
    </source>
</evidence>
<organism evidence="5 6">
    <name type="scientific">Puia dinghuensis</name>
    <dbReference type="NCBI Taxonomy" id="1792502"/>
    <lineage>
        <taxon>Bacteria</taxon>
        <taxon>Pseudomonadati</taxon>
        <taxon>Bacteroidota</taxon>
        <taxon>Chitinophagia</taxon>
        <taxon>Chitinophagales</taxon>
        <taxon>Chitinophagaceae</taxon>
        <taxon>Puia</taxon>
    </lineage>
</organism>
<dbReference type="PANTHER" id="PTHR30469">
    <property type="entry name" value="MULTIDRUG RESISTANCE PROTEIN MDTA"/>
    <property type="match status" value="1"/>
</dbReference>
<comment type="caution">
    <text evidence="5">The sequence shown here is derived from an EMBL/GenBank/DDBJ whole genome shotgun (WGS) entry which is preliminary data.</text>
</comment>
<dbReference type="GO" id="GO:1990281">
    <property type="term" value="C:efflux pump complex"/>
    <property type="evidence" value="ECO:0007669"/>
    <property type="project" value="TreeGrafter"/>
</dbReference>
<dbReference type="InterPro" id="IPR058624">
    <property type="entry name" value="MdtA-like_HH"/>
</dbReference>
<gene>
    <name evidence="5" type="ORF">GCM10011511_34310</name>
</gene>
<feature type="domain" description="Multidrug resistance protein MdtA-like alpha-helical hairpin" evidence="2">
    <location>
        <begin position="119"/>
        <end position="176"/>
    </location>
</feature>
<dbReference type="Pfam" id="PF26002">
    <property type="entry name" value="Beta-barrel_AprE"/>
    <property type="match status" value="1"/>
</dbReference>
<name>A0A8J2XSB7_9BACT</name>
<evidence type="ECO:0000313" key="5">
    <source>
        <dbReference type="EMBL" id="GGB07887.1"/>
    </source>
</evidence>
<dbReference type="Pfam" id="PF25917">
    <property type="entry name" value="BSH_RND"/>
    <property type="match status" value="1"/>
</dbReference>
<dbReference type="InterPro" id="IPR058625">
    <property type="entry name" value="MdtA-like_BSH"/>
</dbReference>
<dbReference type="Pfam" id="PF25876">
    <property type="entry name" value="HH_MFP_RND"/>
    <property type="match status" value="1"/>
</dbReference>
<dbReference type="SUPFAM" id="SSF111369">
    <property type="entry name" value="HlyD-like secretion proteins"/>
    <property type="match status" value="1"/>
</dbReference>